<dbReference type="Pfam" id="PF00196">
    <property type="entry name" value="GerE"/>
    <property type="match status" value="1"/>
</dbReference>
<dbReference type="SMART" id="SM00448">
    <property type="entry name" value="REC"/>
    <property type="match status" value="1"/>
</dbReference>
<dbReference type="SUPFAM" id="SSF52172">
    <property type="entry name" value="CheY-like"/>
    <property type="match status" value="1"/>
</dbReference>
<evidence type="ECO:0000256" key="3">
    <source>
        <dbReference type="PROSITE-ProRule" id="PRU00169"/>
    </source>
</evidence>
<evidence type="ECO:0000256" key="1">
    <source>
        <dbReference type="ARBA" id="ARBA00022553"/>
    </source>
</evidence>
<keyword evidence="2" id="KW-0238">DNA-binding</keyword>
<organism evidence="6 7">
    <name type="scientific">Flavobacterium cheonanense</name>
    <dbReference type="NCBI Taxonomy" id="706183"/>
    <lineage>
        <taxon>Bacteria</taxon>
        <taxon>Pseudomonadati</taxon>
        <taxon>Bacteroidota</taxon>
        <taxon>Flavobacteriia</taxon>
        <taxon>Flavobacteriales</taxon>
        <taxon>Flavobacteriaceae</taxon>
        <taxon>Flavobacterium</taxon>
    </lineage>
</organism>
<dbReference type="SMART" id="SM00421">
    <property type="entry name" value="HTH_LUXR"/>
    <property type="match status" value="1"/>
</dbReference>
<dbReference type="PROSITE" id="PS50110">
    <property type="entry name" value="RESPONSE_REGULATORY"/>
    <property type="match status" value="1"/>
</dbReference>
<dbReference type="InterPro" id="IPR016032">
    <property type="entry name" value="Sig_transdc_resp-reg_C-effctor"/>
</dbReference>
<dbReference type="Gene3D" id="3.40.50.2300">
    <property type="match status" value="1"/>
</dbReference>
<proteinExistence type="predicted"/>
<dbReference type="PRINTS" id="PR00038">
    <property type="entry name" value="HTHLUXR"/>
</dbReference>
<dbReference type="InterPro" id="IPR051015">
    <property type="entry name" value="EvgA-like"/>
</dbReference>
<feature type="domain" description="HTH luxR-type" evidence="4">
    <location>
        <begin position="152"/>
        <end position="217"/>
    </location>
</feature>
<evidence type="ECO:0000259" key="5">
    <source>
        <dbReference type="PROSITE" id="PS50110"/>
    </source>
</evidence>
<dbReference type="Proteomes" id="UP001500367">
    <property type="component" value="Unassembled WGS sequence"/>
</dbReference>
<dbReference type="SUPFAM" id="SSF46894">
    <property type="entry name" value="C-terminal effector domain of the bipartite response regulators"/>
    <property type="match status" value="1"/>
</dbReference>
<dbReference type="PANTHER" id="PTHR45566">
    <property type="entry name" value="HTH-TYPE TRANSCRIPTIONAL REGULATOR YHJB-RELATED"/>
    <property type="match status" value="1"/>
</dbReference>
<protein>
    <submittedName>
        <fullName evidence="6">Response regulator transcription factor</fullName>
    </submittedName>
</protein>
<dbReference type="PROSITE" id="PS00622">
    <property type="entry name" value="HTH_LUXR_1"/>
    <property type="match status" value="1"/>
</dbReference>
<accession>A0ABP7VCZ1</accession>
<dbReference type="RefSeq" id="WP_344815399.1">
    <property type="nucleotide sequence ID" value="NZ_BAABCT010000002.1"/>
</dbReference>
<evidence type="ECO:0000256" key="2">
    <source>
        <dbReference type="ARBA" id="ARBA00023125"/>
    </source>
</evidence>
<keyword evidence="7" id="KW-1185">Reference proteome</keyword>
<reference evidence="7" key="1">
    <citation type="journal article" date="2019" name="Int. J. Syst. Evol. Microbiol.">
        <title>The Global Catalogue of Microorganisms (GCM) 10K type strain sequencing project: providing services to taxonomists for standard genome sequencing and annotation.</title>
        <authorList>
            <consortium name="The Broad Institute Genomics Platform"/>
            <consortium name="The Broad Institute Genome Sequencing Center for Infectious Disease"/>
            <person name="Wu L."/>
            <person name="Ma J."/>
        </authorList>
    </citation>
    <scope>NUCLEOTIDE SEQUENCE [LARGE SCALE GENOMIC DNA]</scope>
    <source>
        <strain evidence="7">JCM 17069</strain>
    </source>
</reference>
<comment type="caution">
    <text evidence="6">The sequence shown here is derived from an EMBL/GenBank/DDBJ whole genome shotgun (WGS) entry which is preliminary data.</text>
</comment>
<sequence>MNSNIEHVKENLNILLVDDHFIVRKGIELIINSFFPKAIIHNAENYSEASVVLSTINIDLVVLDIIINGMENIKVMKELKNIQSTTKILIFSCHEEENYGLRYIKNGADGYLHKYCSEEKIVKAINEVLNAGYFYSEDIKNKLDNNSKRKPILSPIDSLSNREFEIAKMLIAGSGNLEIANKLNIQMSTVSTYKNRVFEKLDVGNIIALSDFFKENIN</sequence>
<dbReference type="InterPro" id="IPR011006">
    <property type="entry name" value="CheY-like_superfamily"/>
</dbReference>
<evidence type="ECO:0000313" key="6">
    <source>
        <dbReference type="EMBL" id="GAA4064743.1"/>
    </source>
</evidence>
<dbReference type="PANTHER" id="PTHR45566:SF1">
    <property type="entry name" value="HTH-TYPE TRANSCRIPTIONAL REGULATOR YHJB-RELATED"/>
    <property type="match status" value="1"/>
</dbReference>
<dbReference type="CDD" id="cd06170">
    <property type="entry name" value="LuxR_C_like"/>
    <property type="match status" value="1"/>
</dbReference>
<evidence type="ECO:0000259" key="4">
    <source>
        <dbReference type="PROSITE" id="PS50043"/>
    </source>
</evidence>
<dbReference type="Pfam" id="PF00072">
    <property type="entry name" value="Response_reg"/>
    <property type="match status" value="1"/>
</dbReference>
<evidence type="ECO:0000313" key="7">
    <source>
        <dbReference type="Proteomes" id="UP001500367"/>
    </source>
</evidence>
<name>A0ABP7VCZ1_9FLAO</name>
<dbReference type="EMBL" id="BAABCT010000002">
    <property type="protein sequence ID" value="GAA4064743.1"/>
    <property type="molecule type" value="Genomic_DNA"/>
</dbReference>
<keyword evidence="1 3" id="KW-0597">Phosphoprotein</keyword>
<dbReference type="PROSITE" id="PS50043">
    <property type="entry name" value="HTH_LUXR_2"/>
    <property type="match status" value="1"/>
</dbReference>
<dbReference type="InterPro" id="IPR000792">
    <property type="entry name" value="Tscrpt_reg_LuxR_C"/>
</dbReference>
<dbReference type="InterPro" id="IPR001789">
    <property type="entry name" value="Sig_transdc_resp-reg_receiver"/>
</dbReference>
<gene>
    <name evidence="6" type="ORF">GCM10022389_06830</name>
</gene>
<dbReference type="CDD" id="cd17535">
    <property type="entry name" value="REC_NarL-like"/>
    <property type="match status" value="1"/>
</dbReference>
<feature type="modified residue" description="4-aspartylphosphate" evidence="3">
    <location>
        <position position="64"/>
    </location>
</feature>
<feature type="domain" description="Response regulatory" evidence="5">
    <location>
        <begin position="13"/>
        <end position="129"/>
    </location>
</feature>
<dbReference type="InterPro" id="IPR058245">
    <property type="entry name" value="NreC/VraR/RcsB-like_REC"/>
</dbReference>